<sequence length="83" mass="8923">MCAACASAPPVQEMSDARQAIRAAESALGPGYAVPLRSARALLERAQLQLEAGAYAEAREYAIEARKEALRARDQADNPQLRP</sequence>
<evidence type="ECO:0000313" key="1">
    <source>
        <dbReference type="EMBL" id="TCO81091.1"/>
    </source>
</evidence>
<keyword evidence="2" id="KW-1185">Reference proteome</keyword>
<dbReference type="Gene3D" id="1.20.1270.390">
    <property type="match status" value="1"/>
</dbReference>
<evidence type="ECO:0000313" key="2">
    <source>
        <dbReference type="Proteomes" id="UP000295765"/>
    </source>
</evidence>
<organism evidence="1 2">
    <name type="scientific">Plasticicumulans lactativorans</name>
    <dbReference type="NCBI Taxonomy" id="1133106"/>
    <lineage>
        <taxon>Bacteria</taxon>
        <taxon>Pseudomonadati</taxon>
        <taxon>Pseudomonadota</taxon>
        <taxon>Gammaproteobacteria</taxon>
        <taxon>Candidatus Competibacteraceae</taxon>
        <taxon>Plasticicumulans</taxon>
    </lineage>
</organism>
<dbReference type="EMBL" id="SLWY01000010">
    <property type="protein sequence ID" value="TCO81091.1"/>
    <property type="molecule type" value="Genomic_DNA"/>
</dbReference>
<protein>
    <submittedName>
        <fullName evidence="1">Uncharacterized protein DUF4398</fullName>
    </submittedName>
</protein>
<accession>A0A4R2L212</accession>
<proteinExistence type="predicted"/>
<gene>
    <name evidence="1" type="ORF">EV699_110116</name>
</gene>
<reference evidence="1 2" key="1">
    <citation type="submission" date="2019-03" db="EMBL/GenBank/DDBJ databases">
        <title>Genomic Encyclopedia of Type Strains, Phase IV (KMG-IV): sequencing the most valuable type-strain genomes for metagenomic binning, comparative biology and taxonomic classification.</title>
        <authorList>
            <person name="Goeker M."/>
        </authorList>
    </citation>
    <scope>NUCLEOTIDE SEQUENCE [LARGE SCALE GENOMIC DNA]</scope>
    <source>
        <strain evidence="1 2">DSM 25287</strain>
    </source>
</reference>
<dbReference type="AlphaFoldDB" id="A0A4R2L212"/>
<dbReference type="Proteomes" id="UP000295765">
    <property type="component" value="Unassembled WGS sequence"/>
</dbReference>
<name>A0A4R2L212_9GAMM</name>
<comment type="caution">
    <text evidence="1">The sequence shown here is derived from an EMBL/GenBank/DDBJ whole genome shotgun (WGS) entry which is preliminary data.</text>
</comment>